<comment type="caution">
    <text evidence="4">The sequence shown here is derived from an EMBL/GenBank/DDBJ whole genome shotgun (WGS) entry which is preliminary data.</text>
</comment>
<evidence type="ECO:0000256" key="1">
    <source>
        <dbReference type="ARBA" id="ARBA00023125"/>
    </source>
</evidence>
<evidence type="ECO:0000313" key="4">
    <source>
        <dbReference type="EMBL" id="NQX31151.1"/>
    </source>
</evidence>
<dbReference type="RefSeq" id="WP_173270242.1">
    <property type="nucleotide sequence ID" value="NZ_JABMKV010000001.1"/>
</dbReference>
<dbReference type="SUPFAM" id="SSF47413">
    <property type="entry name" value="lambda repressor-like DNA-binding domains"/>
    <property type="match status" value="1"/>
</dbReference>
<gene>
    <name evidence="4" type="ORF">HQN85_05415</name>
</gene>
<dbReference type="Gene3D" id="1.10.260.40">
    <property type="entry name" value="lambda repressor-like DNA-binding domains"/>
    <property type="match status" value="1"/>
</dbReference>
<evidence type="ECO:0000259" key="3">
    <source>
        <dbReference type="PROSITE" id="PS50943"/>
    </source>
</evidence>
<dbReference type="SMART" id="SM00530">
    <property type="entry name" value="HTH_XRE"/>
    <property type="match status" value="1"/>
</dbReference>
<feature type="coiled-coil region" evidence="2">
    <location>
        <begin position="78"/>
        <end position="105"/>
    </location>
</feature>
<evidence type="ECO:0000313" key="5">
    <source>
        <dbReference type="Proteomes" id="UP000762110"/>
    </source>
</evidence>
<evidence type="ECO:0000256" key="2">
    <source>
        <dbReference type="SAM" id="Coils"/>
    </source>
</evidence>
<dbReference type="PANTHER" id="PTHR46558">
    <property type="entry name" value="TRACRIPTIONAL REGULATORY PROTEIN-RELATED-RELATED"/>
    <property type="match status" value="1"/>
</dbReference>
<dbReference type="EMBL" id="JABMKV010000001">
    <property type="protein sequence ID" value="NQX31151.1"/>
    <property type="molecule type" value="Genomic_DNA"/>
</dbReference>
<keyword evidence="2" id="KW-0175">Coiled coil</keyword>
<organism evidence="4 5">
    <name type="scientific">Pedobacter boryungensis</name>
    <dbReference type="NCBI Taxonomy" id="869962"/>
    <lineage>
        <taxon>Bacteria</taxon>
        <taxon>Pseudomonadati</taxon>
        <taxon>Bacteroidota</taxon>
        <taxon>Sphingobacteriia</taxon>
        <taxon>Sphingobacteriales</taxon>
        <taxon>Sphingobacteriaceae</taxon>
        <taxon>Pedobacter</taxon>
    </lineage>
</organism>
<protein>
    <submittedName>
        <fullName evidence="4">Helix-turn-helix transcriptional regulator</fullName>
    </submittedName>
</protein>
<dbReference type="CDD" id="cd00093">
    <property type="entry name" value="HTH_XRE"/>
    <property type="match status" value="1"/>
</dbReference>
<keyword evidence="1" id="KW-0238">DNA-binding</keyword>
<dbReference type="Proteomes" id="UP000762110">
    <property type="component" value="Unassembled WGS sequence"/>
</dbReference>
<dbReference type="PROSITE" id="PS50943">
    <property type="entry name" value="HTH_CROC1"/>
    <property type="match status" value="1"/>
</dbReference>
<accession>A0ABX2DDV2</accession>
<dbReference type="PANTHER" id="PTHR46558:SF11">
    <property type="entry name" value="HTH-TYPE TRANSCRIPTIONAL REGULATOR XRE"/>
    <property type="match status" value="1"/>
</dbReference>
<proteinExistence type="predicted"/>
<sequence>MNIIGTNIRLLRQKNGWSQGEVARLLKISIPAFSKIETGVTDINISRLDQISKLFDVSSLEIISRGENKLEMGNFVEISMLKDKLALKEQEITKLQKKIIDLYEEIRTISPSKNLSQR</sequence>
<name>A0ABX2DDV2_9SPHI</name>
<dbReference type="InterPro" id="IPR010982">
    <property type="entry name" value="Lambda_DNA-bd_dom_sf"/>
</dbReference>
<reference evidence="4 5" key="1">
    <citation type="submission" date="2020-05" db="EMBL/GenBank/DDBJ databases">
        <title>Description of Pedobacter foliorum sp. nov.</title>
        <authorList>
            <person name="Qi S."/>
            <person name="Carlier A."/>
            <person name="Cnockaert M."/>
            <person name="Vandamme P."/>
        </authorList>
    </citation>
    <scope>NUCLEOTIDE SEQUENCE [LARGE SCALE GENOMIC DNA]</scope>
    <source>
        <strain evidence="4 5">LMG 31300</strain>
    </source>
</reference>
<dbReference type="Pfam" id="PF01381">
    <property type="entry name" value="HTH_3"/>
    <property type="match status" value="1"/>
</dbReference>
<feature type="domain" description="HTH cro/C1-type" evidence="3">
    <location>
        <begin position="8"/>
        <end position="63"/>
    </location>
</feature>
<dbReference type="InterPro" id="IPR001387">
    <property type="entry name" value="Cro/C1-type_HTH"/>
</dbReference>
<keyword evidence="5" id="KW-1185">Reference proteome</keyword>